<evidence type="ECO:0000313" key="3">
    <source>
        <dbReference type="EMBL" id="KAG9389728.1"/>
    </source>
</evidence>
<feature type="transmembrane region" description="Helical" evidence="2">
    <location>
        <begin position="149"/>
        <end position="168"/>
    </location>
</feature>
<keyword evidence="2" id="KW-0472">Membrane</keyword>
<comment type="caution">
    <text evidence="3">The sequence shown here is derived from an EMBL/GenBank/DDBJ whole genome shotgun (WGS) entry which is preliminary data.</text>
</comment>
<feature type="compositionally biased region" description="Basic and acidic residues" evidence="1">
    <location>
        <begin position="33"/>
        <end position="51"/>
    </location>
</feature>
<gene>
    <name evidence="3" type="ORF">J8273_8402</name>
</gene>
<accession>A0A8J6APP7</accession>
<organism evidence="3 4">
    <name type="scientific">Carpediemonas membranifera</name>
    <dbReference type="NCBI Taxonomy" id="201153"/>
    <lineage>
        <taxon>Eukaryota</taxon>
        <taxon>Metamonada</taxon>
        <taxon>Carpediemonas-like organisms</taxon>
        <taxon>Carpediemonas</taxon>
    </lineage>
</organism>
<feature type="compositionally biased region" description="Acidic residues" evidence="1">
    <location>
        <begin position="52"/>
        <end position="69"/>
    </location>
</feature>
<dbReference type="Proteomes" id="UP000717585">
    <property type="component" value="Unassembled WGS sequence"/>
</dbReference>
<proteinExistence type="predicted"/>
<protein>
    <submittedName>
        <fullName evidence="3">Uncharacterized protein</fullName>
    </submittedName>
</protein>
<sequence length="171" mass="19515">MSDVEQYEAPPAEVHEESDKEEEVIDTSSSSSDSDKEEAVEHPEEPEKVEEPVEEPVEEAVEEPVEETIEEKQEDTIEEKEEELQDEEEKPEEEVTKPTLRKTASASKIGKSSEELWKNVFEYSKTHAPIVAEHIKSRMTSAFDTNASSIVHVTFLVLVAMLLYTVFFDRK</sequence>
<dbReference type="EMBL" id="JAHDYR010000067">
    <property type="protein sequence ID" value="KAG9389728.1"/>
    <property type="molecule type" value="Genomic_DNA"/>
</dbReference>
<feature type="compositionally biased region" description="Acidic residues" evidence="1">
    <location>
        <begin position="76"/>
        <end position="92"/>
    </location>
</feature>
<dbReference type="AlphaFoldDB" id="A0A8J6APP7"/>
<evidence type="ECO:0000256" key="1">
    <source>
        <dbReference type="SAM" id="MobiDB-lite"/>
    </source>
</evidence>
<evidence type="ECO:0000313" key="4">
    <source>
        <dbReference type="Proteomes" id="UP000717585"/>
    </source>
</evidence>
<reference evidence="3" key="1">
    <citation type="submission" date="2021-05" db="EMBL/GenBank/DDBJ databases">
        <title>A free-living protist that lacks canonical eukaryotic 1 DNA replication and segregation systems.</title>
        <authorList>
            <person name="Salas-Leiva D.E."/>
            <person name="Tromer E.C."/>
            <person name="Curtis B.A."/>
            <person name="Jerlstrom-Hultqvist J."/>
            <person name="Kolisko M."/>
            <person name="Yi Z."/>
            <person name="Salas-Leiva J.S."/>
            <person name="Gallot-Lavallee L."/>
            <person name="Kops G.J.P.L."/>
            <person name="Archibald J.M."/>
            <person name="Simpson A.G.B."/>
            <person name="Roger A.J."/>
        </authorList>
    </citation>
    <scope>NUCLEOTIDE SEQUENCE</scope>
    <source>
        <strain evidence="3">BICM</strain>
    </source>
</reference>
<name>A0A8J6APP7_9EUKA</name>
<keyword evidence="2" id="KW-1133">Transmembrane helix</keyword>
<evidence type="ECO:0000256" key="2">
    <source>
        <dbReference type="SAM" id="Phobius"/>
    </source>
</evidence>
<feature type="region of interest" description="Disordered" evidence="1">
    <location>
        <begin position="1"/>
        <end position="108"/>
    </location>
</feature>
<keyword evidence="4" id="KW-1185">Reference proteome</keyword>
<keyword evidence="2" id="KW-0812">Transmembrane</keyword>